<dbReference type="GO" id="GO:0016878">
    <property type="term" value="F:acid-thiol ligase activity"/>
    <property type="evidence" value="ECO:0007669"/>
    <property type="project" value="UniProtKB-ARBA"/>
</dbReference>
<gene>
    <name evidence="3" type="ORF">CSPHI_01260</name>
</gene>
<dbReference type="Proteomes" id="UP000185469">
    <property type="component" value="Chromosome"/>
</dbReference>
<keyword evidence="4" id="KW-1185">Reference proteome</keyword>
<dbReference type="EMBL" id="CP009248">
    <property type="protein sequence ID" value="APT89940.1"/>
    <property type="molecule type" value="Genomic_DNA"/>
</dbReference>
<dbReference type="KEGG" id="csph:CSPHI_01260"/>
<dbReference type="AlphaFoldDB" id="A0A1L7CVV8"/>
<dbReference type="InterPro" id="IPR042099">
    <property type="entry name" value="ANL_N_sf"/>
</dbReference>
<dbReference type="Pfam" id="PF13193">
    <property type="entry name" value="AMP-binding_C"/>
    <property type="match status" value="1"/>
</dbReference>
<name>A0A1L7CVV8_9CORY</name>
<evidence type="ECO:0000259" key="1">
    <source>
        <dbReference type="Pfam" id="PF00501"/>
    </source>
</evidence>
<evidence type="ECO:0000313" key="4">
    <source>
        <dbReference type="Proteomes" id="UP000185469"/>
    </source>
</evidence>
<evidence type="ECO:0000259" key="2">
    <source>
        <dbReference type="Pfam" id="PF13193"/>
    </source>
</evidence>
<dbReference type="Pfam" id="PF00501">
    <property type="entry name" value="AMP-binding"/>
    <property type="match status" value="1"/>
</dbReference>
<dbReference type="OrthoDB" id="9803968at2"/>
<dbReference type="InterPro" id="IPR020845">
    <property type="entry name" value="AMP-binding_CS"/>
</dbReference>
<feature type="domain" description="AMP-binding enzyme C-terminal" evidence="2">
    <location>
        <begin position="296"/>
        <end position="377"/>
    </location>
</feature>
<dbReference type="NCBIfam" id="NF005877">
    <property type="entry name" value="PRK07824.1"/>
    <property type="match status" value="1"/>
</dbReference>
<dbReference type="InterPro" id="IPR050237">
    <property type="entry name" value="ATP-dep_AMP-bd_enzyme"/>
</dbReference>
<dbReference type="PANTHER" id="PTHR43767:SF1">
    <property type="entry name" value="NONRIBOSOMAL PEPTIDE SYNTHASE PES1 (EUROFUNG)-RELATED"/>
    <property type="match status" value="1"/>
</dbReference>
<accession>A0A1L7CVV8</accession>
<dbReference type="STRING" id="1437874.CSPHI_01260"/>
<protein>
    <recommendedName>
        <fullName evidence="5">O-succinylbenzoic acid--CoA ligase</fullName>
    </recommendedName>
</protein>
<organism evidence="3 4">
    <name type="scientific">Corynebacterium sphenisci DSM 44792</name>
    <dbReference type="NCBI Taxonomy" id="1437874"/>
    <lineage>
        <taxon>Bacteria</taxon>
        <taxon>Bacillati</taxon>
        <taxon>Actinomycetota</taxon>
        <taxon>Actinomycetes</taxon>
        <taxon>Mycobacteriales</taxon>
        <taxon>Corynebacteriaceae</taxon>
        <taxon>Corynebacterium</taxon>
    </lineage>
</organism>
<feature type="domain" description="AMP-dependent synthetase/ligase" evidence="1">
    <location>
        <begin position="52"/>
        <end position="247"/>
    </location>
</feature>
<sequence>MESTAPLEALPMPRGAAVLDLLPRLERALAGGAPVLPVPAADPHRAALLRRTQRAGAPAPADVAVVACTSGSTGAPKGALLGCANLAASAEATHARLGGPGRWLLATPADHVAGLQVLLRSIRAGYAPAVLDPAGGFDPTRLAAAIRSMAGPRRYLSLVPLQLAAALAEPAAAAALAELDAVLVGGQATDPAVLAAARTAGIPAVTTYGSSETCGGVVYDGRPLAGVRVTVEEGRLTLAGPMVARGYRNLDSPDLRGGVFRTADAGEIGADGAVRVLGRVDDMILSGGLKHHPRAIEEAIAAAEGVAAVAVAGVPDARLGQAVAALVVPADPARAAGGRVDPALAASIAAAAARLGRHARPRVLAAAAALPTLASGKVDRRAVARLLAAAADGG</sequence>
<evidence type="ECO:0000313" key="3">
    <source>
        <dbReference type="EMBL" id="APT89940.1"/>
    </source>
</evidence>
<dbReference type="PANTHER" id="PTHR43767">
    <property type="entry name" value="LONG-CHAIN-FATTY-ACID--COA LIGASE"/>
    <property type="match status" value="1"/>
</dbReference>
<dbReference type="InterPro" id="IPR025110">
    <property type="entry name" value="AMP-bd_C"/>
</dbReference>
<dbReference type="InterPro" id="IPR045851">
    <property type="entry name" value="AMP-bd_C_sf"/>
</dbReference>
<dbReference type="SUPFAM" id="SSF56801">
    <property type="entry name" value="Acetyl-CoA synthetase-like"/>
    <property type="match status" value="1"/>
</dbReference>
<dbReference type="Gene3D" id="3.30.300.30">
    <property type="match status" value="1"/>
</dbReference>
<dbReference type="PROSITE" id="PS00455">
    <property type="entry name" value="AMP_BINDING"/>
    <property type="match status" value="1"/>
</dbReference>
<reference evidence="3 4" key="1">
    <citation type="submission" date="2014-08" db="EMBL/GenBank/DDBJ databases">
        <title>Complete genome sequence of Corynebacterium sphenisci CECT 5990(T) (=DSM 44792(T)), isolated from healthy wild penguins.</title>
        <authorList>
            <person name="Ruckert C."/>
            <person name="Albersmeier A."/>
            <person name="Winkler A."/>
            <person name="Kalinowski J."/>
        </authorList>
    </citation>
    <scope>NUCLEOTIDE SEQUENCE [LARGE SCALE GENOMIC DNA]</scope>
    <source>
        <strain evidence="3 4">DSM 44792</strain>
    </source>
</reference>
<dbReference type="InterPro" id="IPR000873">
    <property type="entry name" value="AMP-dep_synth/lig_dom"/>
</dbReference>
<dbReference type="RefSeq" id="WP_075691139.1">
    <property type="nucleotide sequence ID" value="NZ_CP009248.1"/>
</dbReference>
<proteinExistence type="predicted"/>
<dbReference type="Gene3D" id="3.40.50.12780">
    <property type="entry name" value="N-terminal domain of ligase-like"/>
    <property type="match status" value="1"/>
</dbReference>
<evidence type="ECO:0008006" key="5">
    <source>
        <dbReference type="Google" id="ProtNLM"/>
    </source>
</evidence>